<evidence type="ECO:0000256" key="3">
    <source>
        <dbReference type="SAM" id="Phobius"/>
    </source>
</evidence>
<dbReference type="Pfam" id="PF11807">
    <property type="entry name" value="UstYa"/>
    <property type="match status" value="1"/>
</dbReference>
<feature type="compositionally biased region" description="Basic and acidic residues" evidence="2">
    <location>
        <begin position="1"/>
        <end position="22"/>
    </location>
</feature>
<dbReference type="PANTHER" id="PTHR33365:SF12">
    <property type="entry name" value="TAT PATHWAY SIGNAL SEQUENCE"/>
    <property type="match status" value="1"/>
</dbReference>
<accession>A0A6A6V035</accession>
<comment type="similarity">
    <text evidence="1">Belongs to the ustYa family.</text>
</comment>
<evidence type="ECO:0000256" key="2">
    <source>
        <dbReference type="SAM" id="MobiDB-lite"/>
    </source>
</evidence>
<protein>
    <recommendedName>
        <fullName evidence="6">Cyclochlorotine biosynthesis protein O</fullName>
    </recommendedName>
</protein>
<reference evidence="4" key="1">
    <citation type="journal article" date="2020" name="Stud. Mycol.">
        <title>101 Dothideomycetes genomes: a test case for predicting lifestyles and emergence of pathogens.</title>
        <authorList>
            <person name="Haridas S."/>
            <person name="Albert R."/>
            <person name="Binder M."/>
            <person name="Bloem J."/>
            <person name="Labutti K."/>
            <person name="Salamov A."/>
            <person name="Andreopoulos B."/>
            <person name="Baker S."/>
            <person name="Barry K."/>
            <person name="Bills G."/>
            <person name="Bluhm B."/>
            <person name="Cannon C."/>
            <person name="Castanera R."/>
            <person name="Culley D."/>
            <person name="Daum C."/>
            <person name="Ezra D."/>
            <person name="Gonzalez J."/>
            <person name="Henrissat B."/>
            <person name="Kuo A."/>
            <person name="Liang C."/>
            <person name="Lipzen A."/>
            <person name="Lutzoni F."/>
            <person name="Magnuson J."/>
            <person name="Mondo S."/>
            <person name="Nolan M."/>
            <person name="Ohm R."/>
            <person name="Pangilinan J."/>
            <person name="Park H.-J."/>
            <person name="Ramirez L."/>
            <person name="Alfaro M."/>
            <person name="Sun H."/>
            <person name="Tritt A."/>
            <person name="Yoshinaga Y."/>
            <person name="Zwiers L.-H."/>
            <person name="Turgeon B."/>
            <person name="Goodwin S."/>
            <person name="Spatafora J."/>
            <person name="Crous P."/>
            <person name="Grigoriev I."/>
        </authorList>
    </citation>
    <scope>NUCLEOTIDE SEQUENCE</scope>
    <source>
        <strain evidence="4">CBS 119925</strain>
    </source>
</reference>
<dbReference type="GO" id="GO:0043386">
    <property type="term" value="P:mycotoxin biosynthetic process"/>
    <property type="evidence" value="ECO:0007669"/>
    <property type="project" value="InterPro"/>
</dbReference>
<keyword evidence="5" id="KW-1185">Reference proteome</keyword>
<evidence type="ECO:0000313" key="4">
    <source>
        <dbReference type="EMBL" id="KAF2743339.1"/>
    </source>
</evidence>
<feature type="region of interest" description="Disordered" evidence="2">
    <location>
        <begin position="1"/>
        <end position="26"/>
    </location>
</feature>
<organism evidence="4 5">
    <name type="scientific">Sporormia fimetaria CBS 119925</name>
    <dbReference type="NCBI Taxonomy" id="1340428"/>
    <lineage>
        <taxon>Eukaryota</taxon>
        <taxon>Fungi</taxon>
        <taxon>Dikarya</taxon>
        <taxon>Ascomycota</taxon>
        <taxon>Pezizomycotina</taxon>
        <taxon>Dothideomycetes</taxon>
        <taxon>Pleosporomycetidae</taxon>
        <taxon>Pleosporales</taxon>
        <taxon>Sporormiaceae</taxon>
        <taxon>Sporormia</taxon>
    </lineage>
</organism>
<dbReference type="Proteomes" id="UP000799440">
    <property type="component" value="Unassembled WGS sequence"/>
</dbReference>
<evidence type="ECO:0000256" key="1">
    <source>
        <dbReference type="ARBA" id="ARBA00035112"/>
    </source>
</evidence>
<keyword evidence="3" id="KW-0812">Transmembrane</keyword>
<evidence type="ECO:0000313" key="5">
    <source>
        <dbReference type="Proteomes" id="UP000799440"/>
    </source>
</evidence>
<dbReference type="EMBL" id="MU006598">
    <property type="protein sequence ID" value="KAF2743339.1"/>
    <property type="molecule type" value="Genomic_DNA"/>
</dbReference>
<evidence type="ECO:0008006" key="6">
    <source>
        <dbReference type="Google" id="ProtNLM"/>
    </source>
</evidence>
<sequence>MDVEEQKRLIVGEVDSHEDSHSTNKRGGLVSAAKRNWITIIAILYGIITTTLLAKIYSRISSNALPAPYSPINHLIKPELQDVWSKEHSIYGEEPSKELDDAWTELVRPMLIQVSASEVKDNSEEPDERLELEQGGYLASLGVFHELHCLRRLYWHMFEDHYFKNYTDEARAYERGHARHCIEALRRSLMCQANTSLYTFAWDEHNTHAKQVLVSNAQRQCVKWDPVHEWANSRTVGYNPSFYKPGSRKTMQCDRDNEENCK</sequence>
<proteinExistence type="inferred from homology"/>
<keyword evidence="3" id="KW-1133">Transmembrane helix</keyword>
<keyword evidence="3" id="KW-0472">Membrane</keyword>
<dbReference type="InterPro" id="IPR021765">
    <property type="entry name" value="UstYa-like"/>
</dbReference>
<dbReference type="AlphaFoldDB" id="A0A6A6V035"/>
<gene>
    <name evidence="4" type="ORF">M011DRAFT_480908</name>
</gene>
<name>A0A6A6V035_9PLEO</name>
<feature type="transmembrane region" description="Helical" evidence="3">
    <location>
        <begin position="37"/>
        <end position="57"/>
    </location>
</feature>
<dbReference type="OrthoDB" id="3687641at2759"/>
<dbReference type="PANTHER" id="PTHR33365">
    <property type="entry name" value="YALI0B05434P"/>
    <property type="match status" value="1"/>
</dbReference>